<feature type="chain" id="PRO_5047522671" description="Cell wall protein PhiA" evidence="1">
    <location>
        <begin position="17"/>
        <end position="195"/>
    </location>
</feature>
<keyword evidence="3" id="KW-1185">Reference proteome</keyword>
<keyword evidence="1" id="KW-0732">Signal</keyword>
<comment type="caution">
    <text evidence="2">The sequence shown here is derived from an EMBL/GenBank/DDBJ whole genome shotgun (WGS) entry which is preliminary data.</text>
</comment>
<organism evidence="2 3">
    <name type="scientific">Paraconiothyrium brasiliense</name>
    <dbReference type="NCBI Taxonomy" id="300254"/>
    <lineage>
        <taxon>Eukaryota</taxon>
        <taxon>Fungi</taxon>
        <taxon>Dikarya</taxon>
        <taxon>Ascomycota</taxon>
        <taxon>Pezizomycotina</taxon>
        <taxon>Dothideomycetes</taxon>
        <taxon>Pleosporomycetidae</taxon>
        <taxon>Pleosporales</taxon>
        <taxon>Massarineae</taxon>
        <taxon>Didymosphaeriaceae</taxon>
        <taxon>Paraconiothyrium</taxon>
    </lineage>
</organism>
<name>A0ABR3QM60_9PLEO</name>
<evidence type="ECO:0000313" key="3">
    <source>
        <dbReference type="Proteomes" id="UP001521785"/>
    </source>
</evidence>
<evidence type="ECO:0008006" key="4">
    <source>
        <dbReference type="Google" id="ProtNLM"/>
    </source>
</evidence>
<sequence length="195" mass="20168">MQFTTASLALLGLASAAPTLKTRTTSTSPTFNLMYQSVGNAPEPVDALNKGTWYVSASNGKAVLSSYASRGLLYKYGTGPRIAQASVGLTITPGGTATVPSGKPIEFVNNNGTAPVDIHLNASGVPTLWYDGGHFQACKGDGEEIYLSYVQPGQRFLAACAAVELQSVCSTSGTGEPMKGQLGAIQDVACVELSI</sequence>
<evidence type="ECO:0000256" key="1">
    <source>
        <dbReference type="SAM" id="SignalP"/>
    </source>
</evidence>
<protein>
    <recommendedName>
        <fullName evidence="4">Cell wall protein PhiA</fullName>
    </recommendedName>
</protein>
<accession>A0ABR3QM60</accession>
<gene>
    <name evidence="2" type="ORF">SLS60_010847</name>
</gene>
<dbReference type="Proteomes" id="UP001521785">
    <property type="component" value="Unassembled WGS sequence"/>
</dbReference>
<evidence type="ECO:0000313" key="2">
    <source>
        <dbReference type="EMBL" id="KAL1593239.1"/>
    </source>
</evidence>
<reference evidence="2 3" key="1">
    <citation type="submission" date="2024-02" db="EMBL/GenBank/DDBJ databases">
        <title>De novo assembly and annotation of 12 fungi associated with fruit tree decline syndrome in Ontario, Canada.</title>
        <authorList>
            <person name="Sulman M."/>
            <person name="Ellouze W."/>
            <person name="Ilyukhin E."/>
        </authorList>
    </citation>
    <scope>NUCLEOTIDE SEQUENCE [LARGE SCALE GENOMIC DNA]</scope>
    <source>
        <strain evidence="2 3">M42-189</strain>
    </source>
</reference>
<dbReference type="EMBL" id="JAKJXO020000019">
    <property type="protein sequence ID" value="KAL1593239.1"/>
    <property type="molecule type" value="Genomic_DNA"/>
</dbReference>
<feature type="signal peptide" evidence="1">
    <location>
        <begin position="1"/>
        <end position="16"/>
    </location>
</feature>
<proteinExistence type="predicted"/>